<dbReference type="SMART" id="SM01126">
    <property type="entry name" value="DDE_Tnp_IS1595"/>
    <property type="match status" value="1"/>
</dbReference>
<evidence type="ECO:0000313" key="2">
    <source>
        <dbReference type="EMBL" id="KCZ80749.1"/>
    </source>
</evidence>
<dbReference type="InterPro" id="IPR024445">
    <property type="entry name" value="Tnp_ISXO2-like"/>
</dbReference>
<name>A0A059F172_9MICR</name>
<dbReference type="Pfam" id="PF12762">
    <property type="entry name" value="DDE_Tnp_IS1595"/>
    <property type="match status" value="1"/>
</dbReference>
<dbReference type="InterPro" id="IPR053164">
    <property type="entry name" value="IS1016-like_transposase"/>
</dbReference>
<protein>
    <recommendedName>
        <fullName evidence="1">ISXO2-like transposase domain-containing protein</fullName>
    </recommendedName>
</protein>
<organism evidence="2 3">
    <name type="scientific">Anncaliia algerae PRA339</name>
    <dbReference type="NCBI Taxonomy" id="1288291"/>
    <lineage>
        <taxon>Eukaryota</taxon>
        <taxon>Fungi</taxon>
        <taxon>Fungi incertae sedis</taxon>
        <taxon>Microsporidia</taxon>
        <taxon>Tubulinosematoidea</taxon>
        <taxon>Tubulinosematidae</taxon>
        <taxon>Anncaliia</taxon>
    </lineage>
</organism>
<accession>A0A059F172</accession>
<reference evidence="3" key="1">
    <citation type="submission" date="2013-02" db="EMBL/GenBank/DDBJ databases">
        <authorList>
            <consortium name="The Broad Institute Genome Sequencing Platform"/>
            <person name="Cuomo C."/>
            <person name="Becnel J."/>
            <person name="Sanscrainte N."/>
            <person name="Walker B."/>
            <person name="Young S.K."/>
            <person name="Zeng Q."/>
            <person name="Gargeya S."/>
            <person name="Fitzgerald M."/>
            <person name="Haas B."/>
            <person name="Abouelleil A."/>
            <person name="Alvarado L."/>
            <person name="Arachchi H.M."/>
            <person name="Berlin A.M."/>
            <person name="Chapman S.B."/>
            <person name="Dewar J."/>
            <person name="Goldberg J."/>
            <person name="Griggs A."/>
            <person name="Gujja S."/>
            <person name="Hansen M."/>
            <person name="Howarth C."/>
            <person name="Imamovic A."/>
            <person name="Larimer J."/>
            <person name="McCowan C."/>
            <person name="Murphy C."/>
            <person name="Neiman D."/>
            <person name="Pearson M."/>
            <person name="Priest M."/>
            <person name="Roberts A."/>
            <person name="Saif S."/>
            <person name="Shea T."/>
            <person name="Sisk P."/>
            <person name="Sykes S."/>
            <person name="Wortman J."/>
            <person name="Nusbaum C."/>
            <person name="Birren B."/>
        </authorList>
    </citation>
    <scope>NUCLEOTIDE SEQUENCE [LARGE SCALE GENOMIC DNA]</scope>
    <source>
        <strain evidence="3">PRA339</strain>
    </source>
</reference>
<dbReference type="Proteomes" id="UP000030655">
    <property type="component" value="Unassembled WGS sequence"/>
</dbReference>
<dbReference type="NCBIfam" id="NF033547">
    <property type="entry name" value="transpos_IS1595"/>
    <property type="match status" value="1"/>
</dbReference>
<dbReference type="PANTHER" id="PTHR47163">
    <property type="entry name" value="DDE_TNP_IS1595 DOMAIN-CONTAINING PROTEIN"/>
    <property type="match status" value="1"/>
</dbReference>
<proteinExistence type="predicted"/>
<dbReference type="HOGENOM" id="CLU_044348_0_0_1"/>
<dbReference type="STRING" id="1288291.A0A059F172"/>
<dbReference type="AlphaFoldDB" id="A0A059F172"/>
<gene>
    <name evidence="2" type="ORF">H312_01848</name>
</gene>
<evidence type="ECO:0000259" key="1">
    <source>
        <dbReference type="SMART" id="SM01126"/>
    </source>
</evidence>
<dbReference type="VEuPathDB" id="MicrosporidiaDB:H312_01848"/>
<dbReference type="PANTHER" id="PTHR47163:SF2">
    <property type="entry name" value="SI:DKEY-17M8.2"/>
    <property type="match status" value="1"/>
</dbReference>
<evidence type="ECO:0000313" key="3">
    <source>
        <dbReference type="Proteomes" id="UP000030655"/>
    </source>
</evidence>
<dbReference type="OrthoDB" id="5598606at2759"/>
<sequence>MIPREKELKELFESEDKAIEFLHAHKILPEIQFCRIDGAPLSKISDFKFKCRKSDCRKIYSSLTDTIFSRLRLKFSDFFRIAYFWIAKVNFSSIVLITGHSSHTIKRVLNLINDVMIKNLNKTEIKIGGPGIQVQLDESKFGKRKYNRGRRIEGVWVFGGVEKTPQRKFFAVCVDRRDSETLNELILRYVLPGSIVITDGWKGYNLFKKNINFTHYLVNHSISFVNEEGLDTNTIEGTWSGVKRNIPVRCRTKKRLQKNLFEFIWRRQNKNNLWSSFIDLLKY</sequence>
<dbReference type="EMBL" id="KK365164">
    <property type="protein sequence ID" value="KCZ80749.1"/>
    <property type="molecule type" value="Genomic_DNA"/>
</dbReference>
<reference evidence="2 3" key="2">
    <citation type="submission" date="2014-03" db="EMBL/GenBank/DDBJ databases">
        <title>The Genome Sequence of Anncaliia algerae insect isolate PRA339.</title>
        <authorList>
            <consortium name="The Broad Institute Genome Sequencing Platform"/>
            <consortium name="The Broad Institute Genome Sequencing Center for Infectious Disease"/>
            <person name="Cuomo C."/>
            <person name="Becnel J."/>
            <person name="Sanscrainte N."/>
            <person name="Walker B."/>
            <person name="Young S.K."/>
            <person name="Zeng Q."/>
            <person name="Gargeya S."/>
            <person name="Fitzgerald M."/>
            <person name="Haas B."/>
            <person name="Abouelleil A."/>
            <person name="Alvarado L."/>
            <person name="Arachchi H.M."/>
            <person name="Berlin A.M."/>
            <person name="Chapman S.B."/>
            <person name="Dewar J."/>
            <person name="Goldberg J."/>
            <person name="Griggs A."/>
            <person name="Gujja S."/>
            <person name="Hansen M."/>
            <person name="Howarth C."/>
            <person name="Imamovic A."/>
            <person name="Larimer J."/>
            <person name="McCowan C."/>
            <person name="Murphy C."/>
            <person name="Neiman D."/>
            <person name="Pearson M."/>
            <person name="Priest M."/>
            <person name="Roberts A."/>
            <person name="Saif S."/>
            <person name="Shea T."/>
            <person name="Sisk P."/>
            <person name="Sykes S."/>
            <person name="Wortman J."/>
            <person name="Nusbaum C."/>
            <person name="Birren B."/>
        </authorList>
    </citation>
    <scope>NUCLEOTIDE SEQUENCE [LARGE SCALE GENOMIC DNA]</scope>
    <source>
        <strain evidence="2 3">PRA339</strain>
    </source>
</reference>
<keyword evidence="3" id="KW-1185">Reference proteome</keyword>
<feature type="domain" description="ISXO2-like transposase" evidence="1">
    <location>
        <begin position="126"/>
        <end position="268"/>
    </location>
</feature>